<dbReference type="InterPro" id="IPR001789">
    <property type="entry name" value="Sig_transdc_resp-reg_receiver"/>
</dbReference>
<dbReference type="GO" id="GO:0032993">
    <property type="term" value="C:protein-DNA complex"/>
    <property type="evidence" value="ECO:0007669"/>
    <property type="project" value="TreeGrafter"/>
</dbReference>
<gene>
    <name evidence="11" type="ORF">EA655_06880</name>
    <name evidence="10" type="ORF">EA660_12140</name>
</gene>
<dbReference type="InterPro" id="IPR016032">
    <property type="entry name" value="Sig_transdc_resp-reg_C-effctor"/>
</dbReference>
<feature type="modified residue" description="4-aspartylphosphate" evidence="6">
    <location>
        <position position="55"/>
    </location>
</feature>
<feature type="domain" description="Response regulatory" evidence="8">
    <location>
        <begin position="6"/>
        <end position="119"/>
    </location>
</feature>
<keyword evidence="1 6" id="KW-0597">Phosphoprotein</keyword>
<evidence type="ECO:0000313" key="10">
    <source>
        <dbReference type="EMBL" id="TAA24471.1"/>
    </source>
</evidence>
<evidence type="ECO:0000256" key="5">
    <source>
        <dbReference type="ARBA" id="ARBA00023163"/>
    </source>
</evidence>
<organism evidence="11 13">
    <name type="scientific">Pseudoxanthomonas winnipegensis</name>
    <dbReference type="NCBI Taxonomy" id="2480810"/>
    <lineage>
        <taxon>Bacteria</taxon>
        <taxon>Pseudomonadati</taxon>
        <taxon>Pseudomonadota</taxon>
        <taxon>Gammaproteobacteria</taxon>
        <taxon>Lysobacterales</taxon>
        <taxon>Lysobacteraceae</taxon>
        <taxon>Pseudoxanthomonas</taxon>
    </lineage>
</organism>
<keyword evidence="4 7" id="KW-0238">DNA-binding</keyword>
<reference evidence="12 13" key="1">
    <citation type="submission" date="2019-02" db="EMBL/GenBank/DDBJ databases">
        <title>WGS of Pseudoxanthomonas species novum from clinical isolates.</title>
        <authorList>
            <person name="Bernier A.-M."/>
            <person name="Bernard K."/>
            <person name="Vachon A."/>
        </authorList>
    </citation>
    <scope>NUCLEOTIDE SEQUENCE [LARGE SCALE GENOMIC DNA]</scope>
    <source>
        <strain evidence="11 13">NML130969</strain>
        <strain evidence="10 12">NML171200</strain>
    </source>
</reference>
<sequence>MQQSPRILVVDDEPNLRRAVEVALRLRGFEVDTAANGREALARIAQRRPDAIVLDLAMPDIDGLALLPLIRKRTQVPVLMLTASTELGDKIVALEGGADDYLTKPFAMDELKARLVAHLRRGAGSSDLLAYADLRVDPLRRRAWKSDSPLALSAREFDLLVGLMREQGRVFRKSQLLESVWGVDAEVGTETVDRFVSLLRAKLEADGSPRLVQTVRGVGYTLRIEEKIG</sequence>
<dbReference type="FunFam" id="3.40.50.2300:FF:000001">
    <property type="entry name" value="DNA-binding response regulator PhoB"/>
    <property type="match status" value="1"/>
</dbReference>
<dbReference type="OrthoDB" id="9802426at2"/>
<evidence type="ECO:0000256" key="3">
    <source>
        <dbReference type="ARBA" id="ARBA00023015"/>
    </source>
</evidence>
<accession>A0A4Q8M505</accession>
<evidence type="ECO:0000259" key="8">
    <source>
        <dbReference type="PROSITE" id="PS50110"/>
    </source>
</evidence>
<dbReference type="Proteomes" id="UP000294164">
    <property type="component" value="Unassembled WGS sequence"/>
</dbReference>
<evidence type="ECO:0000256" key="4">
    <source>
        <dbReference type="ARBA" id="ARBA00023125"/>
    </source>
</evidence>
<dbReference type="PANTHER" id="PTHR48111">
    <property type="entry name" value="REGULATOR OF RPOS"/>
    <property type="match status" value="1"/>
</dbReference>
<evidence type="ECO:0000313" key="11">
    <source>
        <dbReference type="EMBL" id="TAA44647.1"/>
    </source>
</evidence>
<dbReference type="CDD" id="cd00383">
    <property type="entry name" value="trans_reg_C"/>
    <property type="match status" value="1"/>
</dbReference>
<dbReference type="InterPro" id="IPR011006">
    <property type="entry name" value="CheY-like_superfamily"/>
</dbReference>
<dbReference type="SMART" id="SM00448">
    <property type="entry name" value="REC"/>
    <property type="match status" value="1"/>
</dbReference>
<evidence type="ECO:0000256" key="7">
    <source>
        <dbReference type="PROSITE-ProRule" id="PRU01091"/>
    </source>
</evidence>
<dbReference type="Proteomes" id="UP000292627">
    <property type="component" value="Unassembled WGS sequence"/>
</dbReference>
<dbReference type="SUPFAM" id="SSF52172">
    <property type="entry name" value="CheY-like"/>
    <property type="match status" value="1"/>
</dbReference>
<dbReference type="InterPro" id="IPR039420">
    <property type="entry name" value="WalR-like"/>
</dbReference>
<dbReference type="GO" id="GO:0000156">
    <property type="term" value="F:phosphorelay response regulator activity"/>
    <property type="evidence" value="ECO:0007669"/>
    <property type="project" value="TreeGrafter"/>
</dbReference>
<dbReference type="Pfam" id="PF00072">
    <property type="entry name" value="Response_reg"/>
    <property type="match status" value="1"/>
</dbReference>
<dbReference type="CDD" id="cd17574">
    <property type="entry name" value="REC_OmpR"/>
    <property type="match status" value="1"/>
</dbReference>
<comment type="caution">
    <text evidence="11">The sequence shown here is derived from an EMBL/GenBank/DDBJ whole genome shotgun (WGS) entry which is preliminary data.</text>
</comment>
<name>A0A4Q8M505_9GAMM</name>
<dbReference type="SMART" id="SM00862">
    <property type="entry name" value="Trans_reg_C"/>
    <property type="match status" value="1"/>
</dbReference>
<evidence type="ECO:0000313" key="13">
    <source>
        <dbReference type="Proteomes" id="UP000294164"/>
    </source>
</evidence>
<dbReference type="PROSITE" id="PS51755">
    <property type="entry name" value="OMPR_PHOB"/>
    <property type="match status" value="1"/>
</dbReference>
<keyword evidence="2" id="KW-0902">Two-component regulatory system</keyword>
<dbReference type="PANTHER" id="PTHR48111:SF1">
    <property type="entry name" value="TWO-COMPONENT RESPONSE REGULATOR ORR33"/>
    <property type="match status" value="1"/>
</dbReference>
<keyword evidence="5" id="KW-0804">Transcription</keyword>
<evidence type="ECO:0000256" key="2">
    <source>
        <dbReference type="ARBA" id="ARBA00023012"/>
    </source>
</evidence>
<dbReference type="AlphaFoldDB" id="A0A4Q8M505"/>
<feature type="domain" description="OmpR/PhoB-type" evidence="9">
    <location>
        <begin position="126"/>
        <end position="224"/>
    </location>
</feature>
<dbReference type="SUPFAM" id="SSF46894">
    <property type="entry name" value="C-terminal effector domain of the bipartite response regulators"/>
    <property type="match status" value="1"/>
</dbReference>
<dbReference type="Gene3D" id="1.10.10.10">
    <property type="entry name" value="Winged helix-like DNA-binding domain superfamily/Winged helix DNA-binding domain"/>
    <property type="match status" value="1"/>
</dbReference>
<evidence type="ECO:0000313" key="12">
    <source>
        <dbReference type="Proteomes" id="UP000292627"/>
    </source>
</evidence>
<dbReference type="InterPro" id="IPR036388">
    <property type="entry name" value="WH-like_DNA-bd_sf"/>
</dbReference>
<dbReference type="PROSITE" id="PS50110">
    <property type="entry name" value="RESPONSE_REGULATORY"/>
    <property type="match status" value="1"/>
</dbReference>
<accession>A0A4Q8L942</accession>
<evidence type="ECO:0000256" key="6">
    <source>
        <dbReference type="PROSITE-ProRule" id="PRU00169"/>
    </source>
</evidence>
<dbReference type="EMBL" id="SHMC01000004">
    <property type="protein sequence ID" value="TAA24471.1"/>
    <property type="molecule type" value="Genomic_DNA"/>
</dbReference>
<dbReference type="RefSeq" id="WP_014646126.1">
    <property type="nucleotide sequence ID" value="NZ_SHMC01000004.1"/>
</dbReference>
<dbReference type="InterPro" id="IPR001867">
    <property type="entry name" value="OmpR/PhoB-type_DNA-bd"/>
</dbReference>
<dbReference type="Gene3D" id="6.10.250.690">
    <property type="match status" value="1"/>
</dbReference>
<dbReference type="GO" id="GO:0006355">
    <property type="term" value="P:regulation of DNA-templated transcription"/>
    <property type="evidence" value="ECO:0007669"/>
    <property type="project" value="InterPro"/>
</dbReference>
<feature type="DNA-binding region" description="OmpR/PhoB-type" evidence="7">
    <location>
        <begin position="126"/>
        <end position="224"/>
    </location>
</feature>
<dbReference type="GO" id="GO:0005829">
    <property type="term" value="C:cytosol"/>
    <property type="evidence" value="ECO:0007669"/>
    <property type="project" value="TreeGrafter"/>
</dbReference>
<keyword evidence="3" id="KW-0805">Transcription regulation</keyword>
<evidence type="ECO:0000256" key="1">
    <source>
        <dbReference type="ARBA" id="ARBA00022553"/>
    </source>
</evidence>
<dbReference type="EMBL" id="SHMG01000003">
    <property type="protein sequence ID" value="TAA44647.1"/>
    <property type="molecule type" value="Genomic_DNA"/>
</dbReference>
<dbReference type="GO" id="GO:0000976">
    <property type="term" value="F:transcription cis-regulatory region binding"/>
    <property type="evidence" value="ECO:0007669"/>
    <property type="project" value="TreeGrafter"/>
</dbReference>
<protein>
    <submittedName>
        <fullName evidence="11">Response regulator transcription factor</fullName>
    </submittedName>
</protein>
<dbReference type="Pfam" id="PF00486">
    <property type="entry name" value="Trans_reg_C"/>
    <property type="match status" value="1"/>
</dbReference>
<evidence type="ECO:0000259" key="9">
    <source>
        <dbReference type="PROSITE" id="PS51755"/>
    </source>
</evidence>
<dbReference type="Gene3D" id="3.40.50.2300">
    <property type="match status" value="1"/>
</dbReference>
<proteinExistence type="predicted"/>